<gene>
    <name evidence="5" type="ordered locus">Geob_0521</name>
</gene>
<dbReference type="PANTHER" id="PTHR47894">
    <property type="entry name" value="HTH-TYPE TRANSCRIPTIONAL REGULATOR GADX"/>
    <property type="match status" value="1"/>
</dbReference>
<dbReference type="Pfam" id="PF12833">
    <property type="entry name" value="HTH_18"/>
    <property type="match status" value="1"/>
</dbReference>
<dbReference type="EMBL" id="CP001390">
    <property type="protein sequence ID" value="ACM18890.1"/>
    <property type="molecule type" value="Genomic_DNA"/>
</dbReference>
<evidence type="ECO:0000256" key="1">
    <source>
        <dbReference type="ARBA" id="ARBA00023015"/>
    </source>
</evidence>
<dbReference type="GO" id="GO:0000976">
    <property type="term" value="F:transcription cis-regulatory region binding"/>
    <property type="evidence" value="ECO:0007669"/>
    <property type="project" value="TreeGrafter"/>
</dbReference>
<evidence type="ECO:0000259" key="4">
    <source>
        <dbReference type="PROSITE" id="PS01124"/>
    </source>
</evidence>
<dbReference type="HOGENOM" id="CLU_899615_0_0_7"/>
<dbReference type="eggNOG" id="COG2207">
    <property type="taxonomic scope" value="Bacteria"/>
</dbReference>
<dbReference type="InterPro" id="IPR009057">
    <property type="entry name" value="Homeodomain-like_sf"/>
</dbReference>
<dbReference type="PROSITE" id="PS00041">
    <property type="entry name" value="HTH_ARAC_FAMILY_1"/>
    <property type="match status" value="1"/>
</dbReference>
<dbReference type="STRING" id="316067.Geob_0521"/>
<organism evidence="5 6">
    <name type="scientific">Geotalea daltonii (strain DSM 22248 / JCM 15807 / FRC-32)</name>
    <name type="common">Geobacter daltonii</name>
    <dbReference type="NCBI Taxonomy" id="316067"/>
    <lineage>
        <taxon>Bacteria</taxon>
        <taxon>Pseudomonadati</taxon>
        <taxon>Thermodesulfobacteriota</taxon>
        <taxon>Desulfuromonadia</taxon>
        <taxon>Geobacterales</taxon>
        <taxon>Geobacteraceae</taxon>
        <taxon>Geotalea</taxon>
    </lineage>
</organism>
<keyword evidence="2" id="KW-0238">DNA-binding</keyword>
<keyword evidence="6" id="KW-1185">Reference proteome</keyword>
<evidence type="ECO:0000313" key="5">
    <source>
        <dbReference type="EMBL" id="ACM18890.1"/>
    </source>
</evidence>
<keyword evidence="1" id="KW-0805">Transcription regulation</keyword>
<dbReference type="GO" id="GO:0003700">
    <property type="term" value="F:DNA-binding transcription factor activity"/>
    <property type="evidence" value="ECO:0007669"/>
    <property type="project" value="InterPro"/>
</dbReference>
<evidence type="ECO:0000256" key="3">
    <source>
        <dbReference type="ARBA" id="ARBA00023163"/>
    </source>
</evidence>
<dbReference type="PRINTS" id="PR00032">
    <property type="entry name" value="HTHARAC"/>
</dbReference>
<feature type="domain" description="HTH araC/xylS-type" evidence="4">
    <location>
        <begin position="221"/>
        <end position="318"/>
    </location>
</feature>
<dbReference type="GO" id="GO:0005829">
    <property type="term" value="C:cytosol"/>
    <property type="evidence" value="ECO:0007669"/>
    <property type="project" value="TreeGrafter"/>
</dbReference>
<name>B9LZS6_GEODF</name>
<dbReference type="PANTHER" id="PTHR47894:SF1">
    <property type="entry name" value="HTH-TYPE TRANSCRIPTIONAL REGULATOR VQSM"/>
    <property type="match status" value="1"/>
</dbReference>
<dbReference type="InterPro" id="IPR018062">
    <property type="entry name" value="HTH_AraC-typ_CS"/>
</dbReference>
<dbReference type="OrthoDB" id="112032at2"/>
<accession>B9LZS6</accession>
<dbReference type="InterPro" id="IPR018060">
    <property type="entry name" value="HTH_AraC"/>
</dbReference>
<keyword evidence="3" id="KW-0804">Transcription</keyword>
<proteinExistence type="predicted"/>
<protein>
    <submittedName>
        <fullName evidence="5">Helix-turn-helix transcriptional regulator, AraC family</fullName>
    </submittedName>
</protein>
<dbReference type="SMART" id="SM00342">
    <property type="entry name" value="HTH_ARAC"/>
    <property type="match status" value="1"/>
</dbReference>
<dbReference type="RefSeq" id="WP_012645619.1">
    <property type="nucleotide sequence ID" value="NC_011979.1"/>
</dbReference>
<dbReference type="Proteomes" id="UP000007721">
    <property type="component" value="Chromosome"/>
</dbReference>
<dbReference type="Gene3D" id="1.10.10.60">
    <property type="entry name" value="Homeodomain-like"/>
    <property type="match status" value="1"/>
</dbReference>
<dbReference type="KEGG" id="geo:Geob_0521"/>
<dbReference type="AlphaFoldDB" id="B9LZS6"/>
<reference evidence="5 6" key="1">
    <citation type="submission" date="2009-01" db="EMBL/GenBank/DDBJ databases">
        <title>Complete sequence of Geobacter sp. FRC-32.</title>
        <authorList>
            <consortium name="US DOE Joint Genome Institute"/>
            <person name="Lucas S."/>
            <person name="Copeland A."/>
            <person name="Lapidus A."/>
            <person name="Glavina del Rio T."/>
            <person name="Dalin E."/>
            <person name="Tice H."/>
            <person name="Bruce D."/>
            <person name="Goodwin L."/>
            <person name="Pitluck S."/>
            <person name="Saunders E."/>
            <person name="Brettin T."/>
            <person name="Detter J.C."/>
            <person name="Han C."/>
            <person name="Larimer F."/>
            <person name="Land M."/>
            <person name="Hauser L."/>
            <person name="Kyrpides N."/>
            <person name="Ovchinnikova G."/>
            <person name="Kostka J."/>
            <person name="Richardson P."/>
        </authorList>
    </citation>
    <scope>NUCLEOTIDE SEQUENCE [LARGE SCALE GENOMIC DNA]</scope>
    <source>
        <strain evidence="6">DSM 22248 / JCM 15807 / FRC-32</strain>
    </source>
</reference>
<sequence length="324" mass="36478">MQQFVHVGIVKLIVNGVSHLAPRTMGKRAALIEQIKRGDVQVIPAEKKVALLDDLLSECGAEPILNIGEHCNSSCDFPLFYFLLNSDSPKTLINKLENYYRYIHSAKRIRLDAAEPCSVTVSHVTALAQPISAAEDFFACGVLKTLLGLIGCRQLSYGWQKVGNPEIFQYLDDASLKGAVQARASQWKFQWESFSPPEKISGLDDFLLQKSKIVQRECLSDSVEAIVKQDLNHKWTLKSVAQSLNMSERSMQRKLQDEGQTFRKLLNNARIRTAESYLLNSQLSLTEIGYLTGFSDYSHFSKEFKRYSGTNPSQYRKGTEIACL</sequence>
<dbReference type="SUPFAM" id="SSF46689">
    <property type="entry name" value="Homeodomain-like"/>
    <property type="match status" value="1"/>
</dbReference>
<evidence type="ECO:0000256" key="2">
    <source>
        <dbReference type="ARBA" id="ARBA00023125"/>
    </source>
</evidence>
<evidence type="ECO:0000313" key="6">
    <source>
        <dbReference type="Proteomes" id="UP000007721"/>
    </source>
</evidence>
<dbReference type="InterPro" id="IPR020449">
    <property type="entry name" value="Tscrpt_reg_AraC-type_HTH"/>
</dbReference>
<dbReference type="PROSITE" id="PS01124">
    <property type="entry name" value="HTH_ARAC_FAMILY_2"/>
    <property type="match status" value="1"/>
</dbReference>